<dbReference type="Pfam" id="PF08625">
    <property type="entry name" value="Utp13"/>
    <property type="match status" value="1"/>
</dbReference>
<reference evidence="8" key="1">
    <citation type="submission" date="2025-08" db="UniProtKB">
        <authorList>
            <consortium name="RefSeq"/>
        </authorList>
    </citation>
    <scope>IDENTIFICATION</scope>
</reference>
<dbReference type="PANTHER" id="PTHR19854:SF15">
    <property type="entry name" value="TRANSDUCIN BETA-LIKE PROTEIN 3"/>
    <property type="match status" value="1"/>
</dbReference>
<dbReference type="InterPro" id="IPR001680">
    <property type="entry name" value="WD40_rpt"/>
</dbReference>
<evidence type="ECO:0000313" key="8">
    <source>
        <dbReference type="RefSeq" id="XP_003744313.1"/>
    </source>
</evidence>
<gene>
    <name evidence="8" type="primary">LOC100906070</name>
</gene>
<dbReference type="SUPFAM" id="SSF50978">
    <property type="entry name" value="WD40 repeat-like"/>
    <property type="match status" value="1"/>
</dbReference>
<keyword evidence="4" id="KW-0539">Nucleus</keyword>
<keyword evidence="7" id="KW-1185">Reference proteome</keyword>
<dbReference type="AlphaFoldDB" id="A0AAJ6QUI4"/>
<dbReference type="RefSeq" id="XP_003744313.1">
    <property type="nucleotide sequence ID" value="XM_003744265.1"/>
</dbReference>
<feature type="repeat" description="WD" evidence="5">
    <location>
        <begin position="544"/>
        <end position="585"/>
    </location>
</feature>
<dbReference type="InterPro" id="IPR011047">
    <property type="entry name" value="Quinoprotein_ADH-like_sf"/>
</dbReference>
<name>A0AAJ6QUI4_9ACAR</name>
<protein>
    <submittedName>
        <fullName evidence="8">Transducin beta-like protein 3</fullName>
    </submittedName>
</protein>
<feature type="repeat" description="WD" evidence="5">
    <location>
        <begin position="502"/>
        <end position="543"/>
    </location>
</feature>
<dbReference type="GO" id="GO:0030686">
    <property type="term" value="C:90S preribosome"/>
    <property type="evidence" value="ECO:0007669"/>
    <property type="project" value="TreeGrafter"/>
</dbReference>
<dbReference type="GO" id="GO:0000472">
    <property type="term" value="P:endonucleolytic cleavage to generate mature 5'-end of SSU-rRNA from (SSU-rRNA, 5.8S rRNA, LSU-rRNA)"/>
    <property type="evidence" value="ECO:0007669"/>
    <property type="project" value="TreeGrafter"/>
</dbReference>
<feature type="repeat" description="WD" evidence="5">
    <location>
        <begin position="182"/>
        <end position="222"/>
    </location>
</feature>
<dbReference type="PRINTS" id="PR00320">
    <property type="entry name" value="GPROTEINBRPT"/>
</dbReference>
<evidence type="ECO:0000256" key="2">
    <source>
        <dbReference type="ARBA" id="ARBA00022574"/>
    </source>
</evidence>
<dbReference type="Proteomes" id="UP000694867">
    <property type="component" value="Unplaced"/>
</dbReference>
<dbReference type="PROSITE" id="PS50082">
    <property type="entry name" value="WD_REPEATS_2"/>
    <property type="match status" value="7"/>
</dbReference>
<dbReference type="InterPro" id="IPR019775">
    <property type="entry name" value="WD40_repeat_CS"/>
</dbReference>
<dbReference type="GO" id="GO:0032040">
    <property type="term" value="C:small-subunit processome"/>
    <property type="evidence" value="ECO:0007669"/>
    <property type="project" value="InterPro"/>
</dbReference>
<dbReference type="PROSITE" id="PS00678">
    <property type="entry name" value="WD_REPEATS_1"/>
    <property type="match status" value="3"/>
</dbReference>
<dbReference type="GO" id="GO:0000480">
    <property type="term" value="P:endonucleolytic cleavage in 5'-ETS of tricistronic rRNA transcript (SSU-rRNA, 5.8S rRNA, LSU-rRNA)"/>
    <property type="evidence" value="ECO:0007669"/>
    <property type="project" value="TreeGrafter"/>
</dbReference>
<evidence type="ECO:0000256" key="4">
    <source>
        <dbReference type="ARBA" id="ARBA00023242"/>
    </source>
</evidence>
<evidence type="ECO:0000313" key="7">
    <source>
        <dbReference type="Proteomes" id="UP000694867"/>
    </source>
</evidence>
<dbReference type="CDD" id="cd00200">
    <property type="entry name" value="WD40"/>
    <property type="match status" value="1"/>
</dbReference>
<dbReference type="SUPFAM" id="SSF50998">
    <property type="entry name" value="Quinoprotein alcohol dehydrogenase-like"/>
    <property type="match status" value="1"/>
</dbReference>
<dbReference type="Gene3D" id="2.130.10.10">
    <property type="entry name" value="YVTN repeat-like/Quinoprotein amine dehydrogenase"/>
    <property type="match status" value="3"/>
</dbReference>
<accession>A0AAJ6QUI4</accession>
<feature type="repeat" description="WD" evidence="5">
    <location>
        <begin position="586"/>
        <end position="618"/>
    </location>
</feature>
<dbReference type="InterPro" id="IPR020472">
    <property type="entry name" value="WD40_PAC1"/>
</dbReference>
<comment type="subcellular location">
    <subcellularLocation>
        <location evidence="1">Nucleus</location>
        <location evidence="1">Nucleolus</location>
    </subcellularLocation>
</comment>
<evidence type="ECO:0000256" key="5">
    <source>
        <dbReference type="PROSITE-ProRule" id="PRU00221"/>
    </source>
</evidence>
<proteinExistence type="predicted"/>
<keyword evidence="2 5" id="KW-0853">WD repeat</keyword>
<feature type="repeat" description="WD" evidence="5">
    <location>
        <begin position="363"/>
        <end position="395"/>
    </location>
</feature>
<dbReference type="PANTHER" id="PTHR19854">
    <property type="entry name" value="TRANSDUCIN BETA-LIKE 3"/>
    <property type="match status" value="1"/>
</dbReference>
<dbReference type="InterPro" id="IPR036322">
    <property type="entry name" value="WD40_repeat_dom_sf"/>
</dbReference>
<organism evidence="7 8">
    <name type="scientific">Galendromus occidentalis</name>
    <name type="common">western predatory mite</name>
    <dbReference type="NCBI Taxonomy" id="34638"/>
    <lineage>
        <taxon>Eukaryota</taxon>
        <taxon>Metazoa</taxon>
        <taxon>Ecdysozoa</taxon>
        <taxon>Arthropoda</taxon>
        <taxon>Chelicerata</taxon>
        <taxon>Arachnida</taxon>
        <taxon>Acari</taxon>
        <taxon>Parasitiformes</taxon>
        <taxon>Mesostigmata</taxon>
        <taxon>Gamasina</taxon>
        <taxon>Phytoseioidea</taxon>
        <taxon>Phytoseiidae</taxon>
        <taxon>Typhlodrominae</taxon>
        <taxon>Galendromus</taxon>
    </lineage>
</organism>
<feature type="domain" description="U3 small nucleolar RNA-associated protein 13 C-terminal" evidence="6">
    <location>
        <begin position="639"/>
        <end position="774"/>
    </location>
</feature>
<feature type="repeat" description="WD" evidence="5">
    <location>
        <begin position="460"/>
        <end position="491"/>
    </location>
</feature>
<evidence type="ECO:0000259" key="6">
    <source>
        <dbReference type="Pfam" id="PF08625"/>
    </source>
</evidence>
<dbReference type="Pfam" id="PF00400">
    <property type="entry name" value="WD40"/>
    <property type="match status" value="8"/>
</dbReference>
<sequence>MKEVLKVERQINAFYAGGDVLWTSNGEKLFCQSGSAVNLVNVGDGLVDSVFRLGEEETVTALSLSPDNTILIVASKNDLLRQFNWQESGTEVRRSWRTMFKTPVLKLEFDVDNRMLASGSADGALKVWDVVSKYCTHNLKGASGTFTMLRFHPTKHLLYGATTHSGTLFCWNLKDSRLEQQLEAHTSVITDLQFVDSKVALTSSRDKVVVVWDIEKHQEIRSIPVFENVESLMLLRTEDAGFAEGHFVTVGNKGVLKVWHIASGKCVKEQVEEKAAVLASETDTVVVKGMFNREIGSFAVVTYEQNIVLYDAEDFEPTKRLTGNYDQILDLVLLGPAAELLAICSNSPLIRVLNRTTGHTSLLKGHSDIVLCAAVAGSYPNLLVSGSKDQDIRVWGCQENEMKCLSKGSGHTHSVGAVAVSKLKADVKGNIQIFSGGEDKTLKLWSYNLDNNSISCQYTVRAHEKDIMSIDTSSNNQLVATGSQDKTAKLWRAADLSELGAFRGHRRGVWCVKFSSEEPILASSSTDTTVKIWSIDDFSCLRTFEGHECSVLRVMFVSRSQQLLTAGADGNLKLWNMKTNDCAGTFDGHEGRIWALTATADEMTFVTGAADATISVWKDVTEEEKEAAMELREKLILEEQTLLNFIQDKKWSKALKLALNLEHPQRTLNIVKAILYEDQASSKLEKALHGLEAFQENTLLGFCATWNTNAKHCHAAQAICRLLLTSQKPTALLERWKDLHEHCAGLLVYSERHLERLQKLEQQSTILEYMLKNMHVAADVE</sequence>
<dbReference type="InterPro" id="IPR015943">
    <property type="entry name" value="WD40/YVTN_repeat-like_dom_sf"/>
</dbReference>
<feature type="repeat" description="WD" evidence="5">
    <location>
        <begin position="104"/>
        <end position="138"/>
    </location>
</feature>
<evidence type="ECO:0000256" key="3">
    <source>
        <dbReference type="ARBA" id="ARBA00022737"/>
    </source>
</evidence>
<dbReference type="SMART" id="SM00320">
    <property type="entry name" value="WD40"/>
    <property type="match status" value="12"/>
</dbReference>
<dbReference type="GO" id="GO:0034511">
    <property type="term" value="F:U3 snoRNA binding"/>
    <property type="evidence" value="ECO:0007669"/>
    <property type="project" value="TreeGrafter"/>
</dbReference>
<keyword evidence="3" id="KW-0677">Repeat</keyword>
<dbReference type="InterPro" id="IPR013934">
    <property type="entry name" value="Utp13_C"/>
</dbReference>
<dbReference type="GeneID" id="100906070"/>
<evidence type="ECO:0000256" key="1">
    <source>
        <dbReference type="ARBA" id="ARBA00004604"/>
    </source>
</evidence>
<dbReference type="PROSITE" id="PS50294">
    <property type="entry name" value="WD_REPEATS_REGION"/>
    <property type="match status" value="7"/>
</dbReference>
<dbReference type="KEGG" id="goe:100906070"/>